<organism evidence="2">
    <name type="scientific">hydrothermal vent metagenome</name>
    <dbReference type="NCBI Taxonomy" id="652676"/>
    <lineage>
        <taxon>unclassified sequences</taxon>
        <taxon>metagenomes</taxon>
        <taxon>ecological metagenomes</taxon>
    </lineage>
</organism>
<gene>
    <name evidence="2" type="ORF">MNBD_GAMMA12-2226</name>
</gene>
<dbReference type="Pfam" id="PF10754">
    <property type="entry name" value="DUF2569"/>
    <property type="match status" value="1"/>
</dbReference>
<dbReference type="InterPro" id="IPR019690">
    <property type="entry name" value="DUF2569"/>
</dbReference>
<keyword evidence="1" id="KW-1133">Transmembrane helix</keyword>
<proteinExistence type="predicted"/>
<evidence type="ECO:0000313" key="2">
    <source>
        <dbReference type="EMBL" id="VAW81476.1"/>
    </source>
</evidence>
<feature type="transmembrane region" description="Helical" evidence="1">
    <location>
        <begin position="77"/>
        <end position="99"/>
    </location>
</feature>
<reference evidence="2" key="1">
    <citation type="submission" date="2018-06" db="EMBL/GenBank/DDBJ databases">
        <authorList>
            <person name="Zhirakovskaya E."/>
        </authorList>
    </citation>
    <scope>NUCLEOTIDE SEQUENCE</scope>
</reference>
<accession>A0A3B0ZLF6</accession>
<keyword evidence="1" id="KW-0472">Membrane</keyword>
<evidence type="ECO:0000256" key="1">
    <source>
        <dbReference type="SAM" id="Phobius"/>
    </source>
</evidence>
<dbReference type="EMBL" id="UOFL01000219">
    <property type="protein sequence ID" value="VAW81476.1"/>
    <property type="molecule type" value="Genomic_DNA"/>
</dbReference>
<name>A0A3B0ZLF6_9ZZZZ</name>
<feature type="transmembrane region" description="Helical" evidence="1">
    <location>
        <begin position="111"/>
        <end position="131"/>
    </location>
</feature>
<feature type="transmembrane region" description="Helical" evidence="1">
    <location>
        <begin position="41"/>
        <end position="65"/>
    </location>
</feature>
<keyword evidence="1" id="KW-0812">Transmembrane</keyword>
<sequence length="185" mass="21385">MNLKFKYGVVKYNSQELVFLQPRYVYFWKGMNKDFRTIGGWLRVFQIFTIIGIVFLPMVGLYVLYLYFSIGYTDTDYLNLALLSAEALPGFVFSILIFRIIGSNNESTPQLINNMLAFMVLLAVVITIVLFQSGLAIRPQPILIDLVYYFIWTRYFNKSKRVFEFYGANAGPKVISETAVNEKNT</sequence>
<dbReference type="AlphaFoldDB" id="A0A3B0ZLF6"/>
<protein>
    <submittedName>
        <fullName evidence="2">Uncharacterized protein</fullName>
    </submittedName>
</protein>